<feature type="signal peptide" evidence="1">
    <location>
        <begin position="1"/>
        <end position="32"/>
    </location>
</feature>
<dbReference type="Gene3D" id="3.10.350.10">
    <property type="entry name" value="LysM domain"/>
    <property type="match status" value="1"/>
</dbReference>
<name>A0A1F6TJ84_9PROT</name>
<proteinExistence type="predicted"/>
<evidence type="ECO:0000256" key="1">
    <source>
        <dbReference type="SAM" id="SignalP"/>
    </source>
</evidence>
<feature type="chain" id="PRO_5009225544" description="LysM domain-containing protein" evidence="1">
    <location>
        <begin position="33"/>
        <end position="372"/>
    </location>
</feature>
<keyword evidence="1" id="KW-0732">Signal</keyword>
<dbReference type="PROSITE" id="PS51782">
    <property type="entry name" value="LYSM"/>
    <property type="match status" value="1"/>
</dbReference>
<dbReference type="PROSITE" id="PS51257">
    <property type="entry name" value="PROKAR_LIPOPROTEIN"/>
    <property type="match status" value="1"/>
</dbReference>
<dbReference type="CDD" id="cd00118">
    <property type="entry name" value="LysM"/>
    <property type="match status" value="1"/>
</dbReference>
<accession>A0A1F6TJ84</accession>
<feature type="domain" description="LysM" evidence="2">
    <location>
        <begin position="43"/>
        <end position="91"/>
    </location>
</feature>
<evidence type="ECO:0000313" key="3">
    <source>
        <dbReference type="EMBL" id="OGI45194.1"/>
    </source>
</evidence>
<dbReference type="PANTHER" id="PTHR34700">
    <property type="entry name" value="POTASSIUM BINDING PROTEIN KBP"/>
    <property type="match status" value="1"/>
</dbReference>
<evidence type="ECO:0000259" key="2">
    <source>
        <dbReference type="PROSITE" id="PS51782"/>
    </source>
</evidence>
<dbReference type="AlphaFoldDB" id="A0A1F6TJ84"/>
<dbReference type="InterPro" id="IPR018392">
    <property type="entry name" value="LysM"/>
</dbReference>
<dbReference type="InterPro" id="IPR052196">
    <property type="entry name" value="Bact_Kbp"/>
</dbReference>
<dbReference type="SMART" id="SM00257">
    <property type="entry name" value="LysM"/>
    <property type="match status" value="1"/>
</dbReference>
<dbReference type="Pfam" id="PF01476">
    <property type="entry name" value="LysM"/>
    <property type="match status" value="1"/>
</dbReference>
<evidence type="ECO:0000313" key="4">
    <source>
        <dbReference type="Proteomes" id="UP000179344"/>
    </source>
</evidence>
<dbReference type="PANTHER" id="PTHR34700:SF4">
    <property type="entry name" value="PHAGE-LIKE ELEMENT PBSX PROTEIN XKDP"/>
    <property type="match status" value="1"/>
</dbReference>
<reference evidence="3 4" key="1">
    <citation type="journal article" date="2016" name="Nat. Commun.">
        <title>Thousands of microbial genomes shed light on interconnected biogeochemical processes in an aquifer system.</title>
        <authorList>
            <person name="Anantharaman K."/>
            <person name="Brown C.T."/>
            <person name="Hug L.A."/>
            <person name="Sharon I."/>
            <person name="Castelle C.J."/>
            <person name="Probst A.J."/>
            <person name="Thomas B.C."/>
            <person name="Singh A."/>
            <person name="Wilkins M.J."/>
            <person name="Karaoz U."/>
            <person name="Brodie E.L."/>
            <person name="Williams K.H."/>
            <person name="Hubbard S.S."/>
            <person name="Banfield J.F."/>
        </authorList>
    </citation>
    <scope>NUCLEOTIDE SEQUENCE [LARGE SCALE GENOMIC DNA]</scope>
</reference>
<protein>
    <recommendedName>
        <fullName evidence="2">LysM domain-containing protein</fullName>
    </recommendedName>
</protein>
<dbReference type="InterPro" id="IPR036779">
    <property type="entry name" value="LysM_dom_sf"/>
</dbReference>
<dbReference type="Proteomes" id="UP000179344">
    <property type="component" value="Unassembled WGS sequence"/>
</dbReference>
<dbReference type="SUPFAM" id="SSF54106">
    <property type="entry name" value="LysM domain"/>
    <property type="match status" value="1"/>
</dbReference>
<sequence length="372" mass="41565">MSPPRTHRSARNPILPVLIIVACLAAGAAARADDVQLRPDHPERYTVVKGDTLWDIANRFLKTPWHWPRIWKINEQIKNPHLIYPGDVIVLRVVDGRPELTVLRREVMAAPGAEPGAAAPAEPPPELGTVKLLPKIYSEPLEKAIPTIPPNFIEPFLTQPLAIDEKQLEDAGYVTIGLDDRIALGGQSEFYARGLKADDQEFYQIFRKGNPIRHPDTDELLAYEAIYLGDARRLEAGDPTKLVVTLVKQEILPRDRLLAAPPRAALPYYYPRAPEARVQGRIVTALNAVAEVGPYTVVAISLGRREGMQEGHVLRVMRHVGTHKDPETREVYKLPDEESALIMVFRTFEKVSYALVMSATRPIHILDTVVTP</sequence>
<gene>
    <name evidence="3" type="ORF">A2V92_01030</name>
</gene>
<comment type="caution">
    <text evidence="3">The sequence shown here is derived from an EMBL/GenBank/DDBJ whole genome shotgun (WGS) entry which is preliminary data.</text>
</comment>
<dbReference type="EMBL" id="MFST01000014">
    <property type="protein sequence ID" value="OGI45194.1"/>
    <property type="molecule type" value="Genomic_DNA"/>
</dbReference>
<organism evidence="3 4">
    <name type="scientific">Candidatus Muproteobacteria bacterium RBG_16_65_31</name>
    <dbReference type="NCBI Taxonomy" id="1817759"/>
    <lineage>
        <taxon>Bacteria</taxon>
        <taxon>Pseudomonadati</taxon>
        <taxon>Pseudomonadota</taxon>
        <taxon>Candidatus Muproteobacteria</taxon>
    </lineage>
</organism>